<gene>
    <name evidence="3" type="ORF">DPMN_167153</name>
</gene>
<dbReference type="SUPFAM" id="SSF143990">
    <property type="entry name" value="YbiA-like"/>
    <property type="match status" value="1"/>
</dbReference>
<dbReference type="Gene3D" id="1.10.357.40">
    <property type="entry name" value="YbiA-like"/>
    <property type="match status" value="1"/>
</dbReference>
<evidence type="ECO:0000259" key="2">
    <source>
        <dbReference type="Pfam" id="PF08719"/>
    </source>
</evidence>
<dbReference type="CDD" id="cd15457">
    <property type="entry name" value="NADAR"/>
    <property type="match status" value="1"/>
</dbReference>
<evidence type="ECO:0000256" key="1">
    <source>
        <dbReference type="SAM" id="MobiDB-lite"/>
    </source>
</evidence>
<evidence type="ECO:0000313" key="3">
    <source>
        <dbReference type="EMBL" id="KAH3788987.1"/>
    </source>
</evidence>
<dbReference type="OrthoDB" id="206452at2759"/>
<comment type="caution">
    <text evidence="3">The sequence shown here is derived from an EMBL/GenBank/DDBJ whole genome shotgun (WGS) entry which is preliminary data.</text>
</comment>
<keyword evidence="4" id="KW-1185">Reference proteome</keyword>
<reference evidence="3" key="2">
    <citation type="submission" date="2020-11" db="EMBL/GenBank/DDBJ databases">
        <authorList>
            <person name="McCartney M.A."/>
            <person name="Auch B."/>
            <person name="Kono T."/>
            <person name="Mallez S."/>
            <person name="Becker A."/>
            <person name="Gohl D.M."/>
            <person name="Silverstein K.A.T."/>
            <person name="Koren S."/>
            <person name="Bechman K.B."/>
            <person name="Herman A."/>
            <person name="Abrahante J.E."/>
            <person name="Garbe J."/>
        </authorList>
    </citation>
    <scope>NUCLEOTIDE SEQUENCE</scope>
    <source>
        <strain evidence="3">Duluth1</strain>
        <tissue evidence="3">Whole animal</tissue>
    </source>
</reference>
<feature type="domain" description="NADAR" evidence="2">
    <location>
        <begin position="160"/>
        <end position="311"/>
    </location>
</feature>
<accession>A0A9D4F3X5</accession>
<dbReference type="NCBIfam" id="TIGR02464">
    <property type="entry name" value="ribofla_fusion"/>
    <property type="match status" value="1"/>
</dbReference>
<dbReference type="InterPro" id="IPR037238">
    <property type="entry name" value="YbiA-like_sf"/>
</dbReference>
<protein>
    <recommendedName>
        <fullName evidence="2">NADAR domain-containing protein</fullName>
    </recommendedName>
</protein>
<dbReference type="Pfam" id="PF08719">
    <property type="entry name" value="NADAR"/>
    <property type="match status" value="1"/>
</dbReference>
<dbReference type="InterPro" id="IPR012816">
    <property type="entry name" value="NADAR"/>
</dbReference>
<feature type="region of interest" description="Disordered" evidence="1">
    <location>
        <begin position="108"/>
        <end position="146"/>
    </location>
</feature>
<dbReference type="Proteomes" id="UP000828390">
    <property type="component" value="Unassembled WGS sequence"/>
</dbReference>
<feature type="compositionally biased region" description="Basic and acidic residues" evidence="1">
    <location>
        <begin position="373"/>
        <end position="403"/>
    </location>
</feature>
<evidence type="ECO:0000313" key="4">
    <source>
        <dbReference type="Proteomes" id="UP000828390"/>
    </source>
</evidence>
<feature type="region of interest" description="Disordered" evidence="1">
    <location>
        <begin position="366"/>
        <end position="403"/>
    </location>
</feature>
<sequence>MDRENAIQFTNTSDESTPLLNVQYDMPTSSFSEIDGKTIISMPTSKSDEAMGMQENTDPGSANVIIDKEENKQQAEHSIGITSGAFCGSPKVPEDKICIDNYECTQTRGSRVGEREGGGRGGGRGRNSWHGEGRQGHRSGSSMSSALREKRKKAYDDFEYFWNKKSVFSQWHPSQFRIHGIDFTFTCAEQYMMFKKAELFSDTDAMEIIQALTVPKEMKGIGRKVQGLSFKIWKERAIDIVREGNVAKFSQNVKLKEMLISTYPKELVEASPFDPIWGIGLAEDWEQAYSKETWRGLNLLGYILTDVRNELMIKDGIIDEHGVIPVDLEALKARYVASEVNDDAEMEATSKEEQLAILEGLGTRMGHSFGGNNDKERGKEKETAAYDAREMDSGDNKGRLDFV</sequence>
<name>A0A9D4F3X5_DREPO</name>
<reference evidence="3" key="1">
    <citation type="journal article" date="2019" name="bioRxiv">
        <title>The Genome of the Zebra Mussel, Dreissena polymorpha: A Resource for Invasive Species Research.</title>
        <authorList>
            <person name="McCartney M.A."/>
            <person name="Auch B."/>
            <person name="Kono T."/>
            <person name="Mallez S."/>
            <person name="Zhang Y."/>
            <person name="Obille A."/>
            <person name="Becker A."/>
            <person name="Abrahante J.E."/>
            <person name="Garbe J."/>
            <person name="Badalamenti J.P."/>
            <person name="Herman A."/>
            <person name="Mangelson H."/>
            <person name="Liachko I."/>
            <person name="Sullivan S."/>
            <person name="Sone E.D."/>
            <person name="Koren S."/>
            <person name="Silverstein K.A.T."/>
            <person name="Beckman K.B."/>
            <person name="Gohl D.M."/>
        </authorList>
    </citation>
    <scope>NUCLEOTIDE SEQUENCE</scope>
    <source>
        <strain evidence="3">Duluth1</strain>
        <tissue evidence="3">Whole animal</tissue>
    </source>
</reference>
<organism evidence="3 4">
    <name type="scientific">Dreissena polymorpha</name>
    <name type="common">Zebra mussel</name>
    <name type="synonym">Mytilus polymorpha</name>
    <dbReference type="NCBI Taxonomy" id="45954"/>
    <lineage>
        <taxon>Eukaryota</taxon>
        <taxon>Metazoa</taxon>
        <taxon>Spiralia</taxon>
        <taxon>Lophotrochozoa</taxon>
        <taxon>Mollusca</taxon>
        <taxon>Bivalvia</taxon>
        <taxon>Autobranchia</taxon>
        <taxon>Heteroconchia</taxon>
        <taxon>Euheterodonta</taxon>
        <taxon>Imparidentia</taxon>
        <taxon>Neoheterodontei</taxon>
        <taxon>Myida</taxon>
        <taxon>Dreissenoidea</taxon>
        <taxon>Dreissenidae</taxon>
        <taxon>Dreissena</taxon>
    </lineage>
</organism>
<proteinExistence type="predicted"/>
<dbReference type="EMBL" id="JAIWYP010000008">
    <property type="protein sequence ID" value="KAH3788987.1"/>
    <property type="molecule type" value="Genomic_DNA"/>
</dbReference>
<dbReference type="AlphaFoldDB" id="A0A9D4F3X5"/>